<keyword evidence="1" id="KW-1133">Transmembrane helix</keyword>
<reference evidence="2" key="1">
    <citation type="submission" date="2021-03" db="EMBL/GenBank/DDBJ databases">
        <title>The complete chloroplast genome of Ishige okamurae.</title>
        <authorList>
            <person name="Wang X."/>
        </authorList>
    </citation>
    <scope>NUCLEOTIDE SEQUENCE</scope>
</reference>
<evidence type="ECO:0000256" key="1">
    <source>
        <dbReference type="SAM" id="Phobius"/>
    </source>
</evidence>
<keyword evidence="1" id="KW-0812">Transmembrane</keyword>
<protein>
    <submittedName>
        <fullName evidence="2">Uncharacterized protein</fullName>
    </submittedName>
</protein>
<dbReference type="AlphaFoldDB" id="A0A8E5XRK1"/>
<keyword evidence="2" id="KW-0934">Plastid</keyword>
<dbReference type="EMBL" id="MW762687">
    <property type="protein sequence ID" value="QVJ99626.1"/>
    <property type="molecule type" value="Genomic_DNA"/>
</dbReference>
<sequence length="240" mass="28741">MLERSTDLLIRLKEDFEFFFFRVSWLEIFCFFLFILLGIILDQKFNIKKPRKWFLAFNGVVIQRFFAVLAYYIPYLEVLNTHIPIIEKAHPFLVTLFLPNFIADSLEVFQQIPFLHFFYLMIGYGVLIRYKIPKDRFIRFNLMYSILLISFQGIFGEIFGYYVNSKLFCPSTEDKAEAGLVMLIFWLLAFIPCFLRAILGRYTSNAFMREAVEVHLGRDGPDFIWWDRRKKDKKPKKPKK</sequence>
<keyword evidence="2" id="KW-0150">Chloroplast</keyword>
<geneLocation type="chloroplast" evidence="2"/>
<dbReference type="RefSeq" id="YP_010185282.1">
    <property type="nucleotide sequence ID" value="NC_058314.1"/>
</dbReference>
<accession>A0A8E5XRK1</accession>
<proteinExistence type="predicted"/>
<feature type="transmembrane region" description="Helical" evidence="1">
    <location>
        <begin position="108"/>
        <end position="130"/>
    </location>
</feature>
<feature type="transmembrane region" description="Helical" evidence="1">
    <location>
        <begin position="20"/>
        <end position="41"/>
    </location>
</feature>
<keyword evidence="1" id="KW-0472">Membrane</keyword>
<gene>
    <name evidence="2" type="primary">ORF76</name>
</gene>
<name>A0A8E5XRK1_9PHAE</name>
<feature type="transmembrane region" description="Helical" evidence="1">
    <location>
        <begin position="53"/>
        <end position="73"/>
    </location>
</feature>
<organism evidence="2">
    <name type="scientific">Ishige okamurae</name>
    <dbReference type="NCBI Taxonomy" id="233772"/>
    <lineage>
        <taxon>Eukaryota</taxon>
        <taxon>Sar</taxon>
        <taxon>Stramenopiles</taxon>
        <taxon>Ochrophyta</taxon>
        <taxon>PX clade</taxon>
        <taxon>Phaeophyceae</taxon>
        <taxon>Ectocarpales</taxon>
        <taxon>Ishigeaceae</taxon>
        <taxon>Ishige</taxon>
    </lineage>
</organism>
<dbReference type="GeneID" id="68216470"/>
<feature type="transmembrane region" description="Helical" evidence="1">
    <location>
        <begin position="142"/>
        <end position="163"/>
    </location>
</feature>
<feature type="transmembrane region" description="Helical" evidence="1">
    <location>
        <begin position="178"/>
        <end position="199"/>
    </location>
</feature>
<evidence type="ECO:0000313" key="2">
    <source>
        <dbReference type="EMBL" id="QVJ99626.1"/>
    </source>
</evidence>